<dbReference type="Proteomes" id="UP001649230">
    <property type="component" value="Chromosome"/>
</dbReference>
<keyword evidence="1" id="KW-0812">Transmembrane</keyword>
<organism evidence="2 3">
    <name type="scientific">Paenibacillus hexagrammi</name>
    <dbReference type="NCBI Taxonomy" id="2908839"/>
    <lineage>
        <taxon>Bacteria</taxon>
        <taxon>Bacillati</taxon>
        <taxon>Bacillota</taxon>
        <taxon>Bacilli</taxon>
        <taxon>Bacillales</taxon>
        <taxon>Paenibacillaceae</taxon>
        <taxon>Paenibacillus</taxon>
    </lineage>
</organism>
<feature type="transmembrane region" description="Helical" evidence="1">
    <location>
        <begin position="37"/>
        <end position="58"/>
    </location>
</feature>
<accession>A0ABY3SIN1</accession>
<dbReference type="Pfam" id="PF07441">
    <property type="entry name" value="BofA"/>
    <property type="match status" value="1"/>
</dbReference>
<evidence type="ECO:0000256" key="1">
    <source>
        <dbReference type="SAM" id="Phobius"/>
    </source>
</evidence>
<protein>
    <submittedName>
        <fullName evidence="2">Pro-sigmaK processing inhibitor BofA family protein</fullName>
    </submittedName>
</protein>
<gene>
    <name evidence="2" type="ORF">L0M14_29955</name>
</gene>
<proteinExistence type="predicted"/>
<keyword evidence="1" id="KW-0472">Membrane</keyword>
<dbReference type="EMBL" id="CP090978">
    <property type="protein sequence ID" value="UJF33648.1"/>
    <property type="molecule type" value="Genomic_DNA"/>
</dbReference>
<evidence type="ECO:0000313" key="3">
    <source>
        <dbReference type="Proteomes" id="UP001649230"/>
    </source>
</evidence>
<dbReference type="RefSeq" id="WP_235120044.1">
    <property type="nucleotide sequence ID" value="NZ_CP090978.1"/>
</dbReference>
<feature type="transmembrane region" description="Helical" evidence="1">
    <location>
        <begin position="5"/>
        <end position="25"/>
    </location>
</feature>
<dbReference type="InterPro" id="IPR010001">
    <property type="entry name" value="BofA"/>
</dbReference>
<reference evidence="2 3" key="1">
    <citation type="journal article" date="2024" name="Int. J. Syst. Evol. Microbiol.">
        <title>Paenibacillus hexagrammi sp. nov., a novel bacterium isolated from the gut content of Hexagrammos agrammus.</title>
        <authorList>
            <person name="Jung H.K."/>
            <person name="Kim D.G."/>
            <person name="Zin H."/>
            <person name="Park J."/>
            <person name="Jung H."/>
            <person name="Kim Y.O."/>
            <person name="Kong H.J."/>
            <person name="Kim J.W."/>
            <person name="Kim Y.S."/>
        </authorList>
    </citation>
    <scope>NUCLEOTIDE SEQUENCE [LARGE SCALE GENOMIC DNA]</scope>
    <source>
        <strain evidence="2 3">YPD9-1</strain>
    </source>
</reference>
<name>A0ABY3SIN1_9BACL</name>
<evidence type="ECO:0000313" key="2">
    <source>
        <dbReference type="EMBL" id="UJF33648.1"/>
    </source>
</evidence>
<keyword evidence="1" id="KW-1133">Transmembrane helix</keyword>
<sequence length="59" mass="6096">MLSGLAINVVIAAVMLYALNLLSGYTNLEMPINTTTLATATLLGVPGVILLVGVKLILI</sequence>
<keyword evidence="3" id="KW-1185">Reference proteome</keyword>